<comment type="subcellular location">
    <subcellularLocation>
        <location evidence="1">Nucleus</location>
    </subcellularLocation>
</comment>
<evidence type="ECO:0000313" key="11">
    <source>
        <dbReference type="EMBL" id="RZC24403.1"/>
    </source>
</evidence>
<feature type="domain" description="HTH myb-type" evidence="9">
    <location>
        <begin position="186"/>
        <end position="240"/>
    </location>
</feature>
<reference evidence="11 12" key="2">
    <citation type="submission" date="2018-09" db="EMBL/GenBank/DDBJ databases">
        <title>A high-quality reference genome of wild soybean provides a powerful tool to mine soybean genomes.</title>
        <authorList>
            <person name="Xie M."/>
            <person name="Chung C.Y.L."/>
            <person name="Li M.-W."/>
            <person name="Wong F.-L."/>
            <person name="Chan T.-F."/>
            <person name="Lam H.-M."/>
        </authorList>
    </citation>
    <scope>NUCLEOTIDE SEQUENCE [LARGE SCALE GENOMIC DNA]</scope>
    <source>
        <strain evidence="12">cv. W05</strain>
        <tissue evidence="11">Hypocotyl of etiolated seedlings</tissue>
    </source>
</reference>
<dbReference type="CDD" id="cd00167">
    <property type="entry name" value="SANT"/>
    <property type="match status" value="2"/>
</dbReference>
<evidence type="ECO:0000256" key="3">
    <source>
        <dbReference type="ARBA" id="ARBA00023015"/>
    </source>
</evidence>
<evidence type="ECO:0000259" key="8">
    <source>
        <dbReference type="PROSITE" id="PS50090"/>
    </source>
</evidence>
<keyword evidence="2" id="KW-0677">Repeat</keyword>
<evidence type="ECO:0000256" key="6">
    <source>
        <dbReference type="ARBA" id="ARBA00023242"/>
    </source>
</evidence>
<feature type="compositionally biased region" description="Low complexity" evidence="7">
    <location>
        <begin position="97"/>
        <end position="108"/>
    </location>
</feature>
<dbReference type="Gene3D" id="1.10.10.60">
    <property type="entry name" value="Homeodomain-like"/>
    <property type="match status" value="2"/>
</dbReference>
<proteinExistence type="predicted"/>
<dbReference type="SUPFAM" id="SSF46689">
    <property type="entry name" value="Homeodomain-like"/>
    <property type="match status" value="1"/>
</dbReference>
<dbReference type="PANTHER" id="PTHR45614">
    <property type="entry name" value="MYB PROTEIN-RELATED"/>
    <property type="match status" value="1"/>
</dbReference>
<feature type="compositionally biased region" description="Polar residues" evidence="7">
    <location>
        <begin position="263"/>
        <end position="275"/>
    </location>
</feature>
<keyword evidence="3" id="KW-0805">Transcription regulation</keyword>
<reference evidence="10" key="1">
    <citation type="submission" date="2014-07" db="EMBL/GenBank/DDBJ databases">
        <title>Identification of a novel salt tolerance gene in wild soybean by whole-genome sequencing.</title>
        <authorList>
            <person name="Lam H.-M."/>
            <person name="Qi X."/>
            <person name="Li M.-W."/>
            <person name="Liu X."/>
            <person name="Xie M."/>
            <person name="Ni M."/>
            <person name="Xu X."/>
        </authorList>
    </citation>
    <scope>NUCLEOTIDE SEQUENCE [LARGE SCALE GENOMIC DNA]</scope>
    <source>
        <tissue evidence="10">Root</tissue>
    </source>
</reference>
<dbReference type="GO" id="GO:0000981">
    <property type="term" value="F:DNA-binding transcription factor activity, RNA polymerase II-specific"/>
    <property type="evidence" value="ECO:0007669"/>
    <property type="project" value="TreeGrafter"/>
</dbReference>
<dbReference type="AlphaFoldDB" id="A0A0B2PSW8"/>
<protein>
    <submittedName>
        <fullName evidence="11">Transcription factor MYB105</fullName>
    </submittedName>
    <submittedName>
        <fullName evidence="10">Transcription factor MYB44</fullName>
    </submittedName>
</protein>
<feature type="domain" description="Myb-like" evidence="8">
    <location>
        <begin position="139"/>
        <end position="185"/>
    </location>
</feature>
<accession>A0A0B2PSW8</accession>
<dbReference type="PROSITE" id="PS50090">
    <property type="entry name" value="MYB_LIKE"/>
    <property type="match status" value="2"/>
</dbReference>
<evidence type="ECO:0000256" key="4">
    <source>
        <dbReference type="ARBA" id="ARBA00023125"/>
    </source>
</evidence>
<organism evidence="10">
    <name type="scientific">Glycine soja</name>
    <name type="common">Wild soybean</name>
    <dbReference type="NCBI Taxonomy" id="3848"/>
    <lineage>
        <taxon>Eukaryota</taxon>
        <taxon>Viridiplantae</taxon>
        <taxon>Streptophyta</taxon>
        <taxon>Embryophyta</taxon>
        <taxon>Tracheophyta</taxon>
        <taxon>Spermatophyta</taxon>
        <taxon>Magnoliopsida</taxon>
        <taxon>eudicotyledons</taxon>
        <taxon>Gunneridae</taxon>
        <taxon>Pentapetalae</taxon>
        <taxon>rosids</taxon>
        <taxon>fabids</taxon>
        <taxon>Fabales</taxon>
        <taxon>Fabaceae</taxon>
        <taxon>Papilionoideae</taxon>
        <taxon>50 kb inversion clade</taxon>
        <taxon>NPAAA clade</taxon>
        <taxon>indigoferoid/millettioid clade</taxon>
        <taxon>Phaseoleae</taxon>
        <taxon>Glycine</taxon>
        <taxon>Glycine subgen. Soja</taxon>
    </lineage>
</organism>
<keyword evidence="4" id="KW-0238">DNA-binding</keyword>
<dbReference type="Gramene" id="XM_028346668.1">
    <property type="protein sequence ID" value="XP_028202469.1"/>
    <property type="gene ID" value="LOC114386633"/>
</dbReference>
<dbReference type="Pfam" id="PF13921">
    <property type="entry name" value="Myb_DNA-bind_6"/>
    <property type="match status" value="1"/>
</dbReference>
<feature type="region of interest" description="Disordered" evidence="7">
    <location>
        <begin position="94"/>
        <end position="132"/>
    </location>
</feature>
<dbReference type="Proteomes" id="UP000053555">
    <property type="component" value="Unassembled WGS sequence"/>
</dbReference>
<evidence type="ECO:0000313" key="12">
    <source>
        <dbReference type="Proteomes" id="UP000289340"/>
    </source>
</evidence>
<dbReference type="EMBL" id="QZWG01000002">
    <property type="protein sequence ID" value="RZC24403.1"/>
    <property type="molecule type" value="Genomic_DNA"/>
</dbReference>
<evidence type="ECO:0000256" key="1">
    <source>
        <dbReference type="ARBA" id="ARBA00004123"/>
    </source>
</evidence>
<dbReference type="FunFam" id="1.10.10.60:FF:000356">
    <property type="entry name" value="MYB transcription factor"/>
    <property type="match status" value="1"/>
</dbReference>
<dbReference type="InterPro" id="IPR050560">
    <property type="entry name" value="MYB_TF"/>
</dbReference>
<dbReference type="GO" id="GO:0000978">
    <property type="term" value="F:RNA polymerase II cis-regulatory region sequence-specific DNA binding"/>
    <property type="evidence" value="ECO:0007669"/>
    <property type="project" value="TreeGrafter"/>
</dbReference>
<feature type="region of interest" description="Disordered" evidence="7">
    <location>
        <begin position="263"/>
        <end position="291"/>
    </location>
</feature>
<keyword evidence="12" id="KW-1185">Reference proteome</keyword>
<sequence length="467" mass="52009">MASGKCCMISPQQNQNAPTCYPSPMGMVYADMMGSLSLATVSNNASSSQESNGYSYGYASGVENARSTRWSFPFTREFLSSNFEDCSDVVVGAGDSNNNINEKTNHNNGKFSEEESNPNENNPAGGKEVDSGHSKLCARGHWRPAEDSKLKELVALYGPQNWNLIAEKLEGRSGKSCRLRWFNQLDPRINRRAFSEEEEERLMQAHRIYGNKWAMIARLFPGRTDNAVKNHWHVIMARKYREQSSAYRRRRMSQPVYRRVDQNPTFVCSSRDNNASTTEPEPESSPSYYPNLNDRGVALTNNIASFPSLHGVAAGAGGVVEFGSNVSPLNMTRGREAVSNTTHVGLCAQAQQQAPFDFFSGGGSHDMVLESMSQMRSRERTNESYNHHCQLSGFYPHHPQQYLMAMQQQLDNNNFYSFLNSSSSASTTRTREPSSPCVAEIRDKVVNSDPPDGVPPPFFDFFGVGAT</sequence>
<dbReference type="PANTHER" id="PTHR45614:SF175">
    <property type="entry name" value="TRANSCRIPTION FACTOR MYB105-RELATED"/>
    <property type="match status" value="1"/>
</dbReference>
<feature type="domain" description="HTH myb-type" evidence="9">
    <location>
        <begin position="139"/>
        <end position="185"/>
    </location>
</feature>
<keyword evidence="6" id="KW-0539">Nucleus</keyword>
<dbReference type="Proteomes" id="UP000289340">
    <property type="component" value="Chromosome 2"/>
</dbReference>
<dbReference type="SMART" id="SM00717">
    <property type="entry name" value="SANT"/>
    <property type="match status" value="2"/>
</dbReference>
<feature type="domain" description="Myb-like" evidence="8">
    <location>
        <begin position="186"/>
        <end position="236"/>
    </location>
</feature>
<evidence type="ECO:0000256" key="5">
    <source>
        <dbReference type="ARBA" id="ARBA00023163"/>
    </source>
</evidence>
<keyword evidence="5" id="KW-0804">Transcription</keyword>
<evidence type="ECO:0000259" key="9">
    <source>
        <dbReference type="PROSITE" id="PS51294"/>
    </source>
</evidence>
<name>A0A0B2PSW8_GLYSO</name>
<feature type="compositionally biased region" description="Low complexity" evidence="7">
    <location>
        <begin position="276"/>
        <end position="290"/>
    </location>
</feature>
<dbReference type="InterPro" id="IPR009057">
    <property type="entry name" value="Homeodomain-like_sf"/>
</dbReference>
<evidence type="ECO:0000256" key="2">
    <source>
        <dbReference type="ARBA" id="ARBA00022737"/>
    </source>
</evidence>
<dbReference type="PROSITE" id="PS51294">
    <property type="entry name" value="HTH_MYB"/>
    <property type="match status" value="2"/>
</dbReference>
<dbReference type="InterPro" id="IPR001005">
    <property type="entry name" value="SANT/Myb"/>
</dbReference>
<dbReference type="GO" id="GO:0005634">
    <property type="term" value="C:nucleus"/>
    <property type="evidence" value="ECO:0007669"/>
    <property type="project" value="UniProtKB-SubCell"/>
</dbReference>
<gene>
    <name evidence="11" type="ORF">D0Y65_003576</name>
    <name evidence="10" type="ORF">glysoja_031543</name>
</gene>
<dbReference type="EMBL" id="KN663306">
    <property type="protein sequence ID" value="KHN12195.1"/>
    <property type="molecule type" value="Genomic_DNA"/>
</dbReference>
<dbReference type="FunFam" id="1.10.10.60:FF:000060">
    <property type="entry name" value="MYB transcription factor"/>
    <property type="match status" value="1"/>
</dbReference>
<evidence type="ECO:0000313" key="10">
    <source>
        <dbReference type="EMBL" id="KHN12195.1"/>
    </source>
</evidence>
<dbReference type="InterPro" id="IPR017930">
    <property type="entry name" value="Myb_dom"/>
</dbReference>
<evidence type="ECO:0000256" key="7">
    <source>
        <dbReference type="SAM" id="MobiDB-lite"/>
    </source>
</evidence>